<evidence type="ECO:0000313" key="5">
    <source>
        <dbReference type="Proteomes" id="UP000319769"/>
    </source>
</evidence>
<feature type="region of interest" description="Disordered" evidence="1">
    <location>
        <begin position="27"/>
        <end position="46"/>
    </location>
</feature>
<evidence type="ECO:0000256" key="2">
    <source>
        <dbReference type="SAM" id="SignalP"/>
    </source>
</evidence>
<evidence type="ECO:0000313" key="4">
    <source>
        <dbReference type="EMBL" id="KAA9152179.1"/>
    </source>
</evidence>
<keyword evidence="2" id="KW-0732">Signal</keyword>
<dbReference type="PROSITE" id="PS51257">
    <property type="entry name" value="PROKAR_LIPOPROTEIN"/>
    <property type="match status" value="1"/>
</dbReference>
<comment type="caution">
    <text evidence="4">The sequence shown here is derived from an EMBL/GenBank/DDBJ whole genome shotgun (WGS) entry which is preliminary data.</text>
</comment>
<feature type="signal peptide" evidence="2">
    <location>
        <begin position="1"/>
        <end position="24"/>
    </location>
</feature>
<evidence type="ECO:0000256" key="1">
    <source>
        <dbReference type="SAM" id="MobiDB-lite"/>
    </source>
</evidence>
<organism evidence="4 5">
    <name type="scientific">Amycolatopsis acidicola</name>
    <dbReference type="NCBI Taxonomy" id="2596893"/>
    <lineage>
        <taxon>Bacteria</taxon>
        <taxon>Bacillati</taxon>
        <taxon>Actinomycetota</taxon>
        <taxon>Actinomycetes</taxon>
        <taxon>Pseudonocardiales</taxon>
        <taxon>Pseudonocardiaceae</taxon>
        <taxon>Amycolatopsis</taxon>
    </lineage>
</organism>
<gene>
    <name evidence="4" type="ORF">FPZ12_037475</name>
</gene>
<dbReference type="OrthoDB" id="3405072at2"/>
<dbReference type="InterPro" id="IPR025637">
    <property type="entry name" value="DUF4333"/>
</dbReference>
<dbReference type="EMBL" id="VMNW02000091">
    <property type="protein sequence ID" value="KAA9152179.1"/>
    <property type="molecule type" value="Genomic_DNA"/>
</dbReference>
<dbReference type="AlphaFoldDB" id="A0A5N0UNI0"/>
<dbReference type="RefSeq" id="WP_144758595.1">
    <property type="nucleotide sequence ID" value="NZ_VMNW02000091.1"/>
</dbReference>
<feature type="domain" description="DUF4333" evidence="3">
    <location>
        <begin position="50"/>
        <end position="114"/>
    </location>
</feature>
<dbReference type="Pfam" id="PF14230">
    <property type="entry name" value="DUF4333"/>
    <property type="match status" value="1"/>
</dbReference>
<sequence length="122" mass="12406">MYSRARIMLVTAGVLVLAGCGGSADDQVTPSTAGATSSASVSPSASASPARIFDERALQDGVRQVLVQSYGLADVTNVRCPSDQAVQTGVSFDCEVTIGGAPKTVTLTVQGPDGTYQVAQPK</sequence>
<accession>A0A5N0UNI0</accession>
<protein>
    <submittedName>
        <fullName evidence="4">DUF4333 domain-containing protein</fullName>
    </submittedName>
</protein>
<proteinExistence type="predicted"/>
<evidence type="ECO:0000259" key="3">
    <source>
        <dbReference type="Pfam" id="PF14230"/>
    </source>
</evidence>
<feature type="compositionally biased region" description="Low complexity" evidence="1">
    <location>
        <begin position="29"/>
        <end position="46"/>
    </location>
</feature>
<keyword evidence="5" id="KW-1185">Reference proteome</keyword>
<reference evidence="4" key="1">
    <citation type="submission" date="2019-09" db="EMBL/GenBank/DDBJ databases">
        <authorList>
            <person name="Teo W.F.A."/>
            <person name="Duangmal K."/>
        </authorList>
    </citation>
    <scope>NUCLEOTIDE SEQUENCE [LARGE SCALE GENOMIC DNA]</scope>
    <source>
        <strain evidence="4">K81G1</strain>
    </source>
</reference>
<name>A0A5N0UNI0_9PSEU</name>
<dbReference type="Proteomes" id="UP000319769">
    <property type="component" value="Unassembled WGS sequence"/>
</dbReference>
<feature type="chain" id="PRO_5024280600" evidence="2">
    <location>
        <begin position="25"/>
        <end position="122"/>
    </location>
</feature>